<name>A0A9D1HJ72_9FIRM</name>
<comment type="similarity">
    <text evidence="7">Belongs to the RnpA family.</text>
</comment>
<dbReference type="PANTHER" id="PTHR33992:SF1">
    <property type="entry name" value="RIBONUCLEASE P PROTEIN COMPONENT"/>
    <property type="match status" value="1"/>
</dbReference>
<dbReference type="GO" id="GO:0004526">
    <property type="term" value="F:ribonuclease P activity"/>
    <property type="evidence" value="ECO:0007669"/>
    <property type="project" value="UniProtKB-UniRule"/>
</dbReference>
<dbReference type="InterPro" id="IPR014721">
    <property type="entry name" value="Ribsml_uS5_D2-typ_fold_subgr"/>
</dbReference>
<keyword evidence="4 7" id="KW-0255">Endonuclease</keyword>
<dbReference type="Pfam" id="PF00825">
    <property type="entry name" value="Ribonuclease_P"/>
    <property type="match status" value="1"/>
</dbReference>
<evidence type="ECO:0000313" key="9">
    <source>
        <dbReference type="EMBL" id="HIU10269.1"/>
    </source>
</evidence>
<evidence type="ECO:0000256" key="1">
    <source>
        <dbReference type="ARBA" id="ARBA00002663"/>
    </source>
</evidence>
<accession>A0A9D1HJ72</accession>
<comment type="subunit">
    <text evidence="7">Consists of a catalytic RNA component (M1 or rnpB) and a protein subunit.</text>
</comment>
<keyword evidence="2 7" id="KW-0819">tRNA processing</keyword>
<comment type="function">
    <text evidence="1 7">RNaseP catalyzes the removal of the 5'-leader sequence from pre-tRNA to produce the mature 5'-terminus. It can also cleave other RNA substrates such as 4.5S RNA. The protein component plays an auxiliary but essential role in vivo by binding to the 5'-leader sequence and broadening the substrate specificity of the ribozyme.</text>
</comment>
<dbReference type="Gene3D" id="3.30.230.10">
    <property type="match status" value="1"/>
</dbReference>
<dbReference type="GO" id="GO:0000049">
    <property type="term" value="F:tRNA binding"/>
    <property type="evidence" value="ECO:0007669"/>
    <property type="project" value="UniProtKB-UniRule"/>
</dbReference>
<dbReference type="Proteomes" id="UP000824124">
    <property type="component" value="Unassembled WGS sequence"/>
</dbReference>
<dbReference type="InterPro" id="IPR000100">
    <property type="entry name" value="RNase_P"/>
</dbReference>
<dbReference type="GO" id="GO:0001682">
    <property type="term" value="P:tRNA 5'-leader removal"/>
    <property type="evidence" value="ECO:0007669"/>
    <property type="project" value="UniProtKB-UniRule"/>
</dbReference>
<dbReference type="PANTHER" id="PTHR33992">
    <property type="entry name" value="RIBONUCLEASE P PROTEIN COMPONENT"/>
    <property type="match status" value="1"/>
</dbReference>
<dbReference type="EC" id="3.1.26.5" evidence="7 8"/>
<dbReference type="InterPro" id="IPR020539">
    <property type="entry name" value="RNase_P_CS"/>
</dbReference>
<gene>
    <name evidence="7 9" type="primary">rnpA</name>
    <name evidence="9" type="ORF">IAB00_03350</name>
</gene>
<reference evidence="9" key="2">
    <citation type="journal article" date="2021" name="PeerJ">
        <title>Extensive microbial diversity within the chicken gut microbiome revealed by metagenomics and culture.</title>
        <authorList>
            <person name="Gilroy R."/>
            <person name="Ravi A."/>
            <person name="Getino M."/>
            <person name="Pursley I."/>
            <person name="Horton D.L."/>
            <person name="Alikhan N.F."/>
            <person name="Baker D."/>
            <person name="Gharbi K."/>
            <person name="Hall N."/>
            <person name="Watson M."/>
            <person name="Adriaenssens E.M."/>
            <person name="Foster-Nyarko E."/>
            <person name="Jarju S."/>
            <person name="Secka A."/>
            <person name="Antonio M."/>
            <person name="Oren A."/>
            <person name="Chaudhuri R.R."/>
            <person name="La Ragione R."/>
            <person name="Hildebrand F."/>
            <person name="Pallen M.J."/>
        </authorList>
    </citation>
    <scope>NUCLEOTIDE SEQUENCE</scope>
    <source>
        <strain evidence="9">2830</strain>
    </source>
</reference>
<protein>
    <recommendedName>
        <fullName evidence="7 8">Ribonuclease P protein component</fullName>
        <shortName evidence="7">RNase P protein</shortName>
        <shortName evidence="7">RNaseP protein</shortName>
        <ecNumber evidence="7 8">3.1.26.5</ecNumber>
    </recommendedName>
    <alternativeName>
        <fullName evidence="7">Protein C5</fullName>
    </alternativeName>
</protein>
<reference evidence="9" key="1">
    <citation type="submission" date="2020-10" db="EMBL/GenBank/DDBJ databases">
        <authorList>
            <person name="Gilroy R."/>
        </authorList>
    </citation>
    <scope>NUCLEOTIDE SEQUENCE</scope>
    <source>
        <strain evidence="9">2830</strain>
    </source>
</reference>
<keyword evidence="6 7" id="KW-0694">RNA-binding</keyword>
<dbReference type="AlphaFoldDB" id="A0A9D1HJ72"/>
<evidence type="ECO:0000256" key="8">
    <source>
        <dbReference type="NCBIfam" id="TIGR00188"/>
    </source>
</evidence>
<evidence type="ECO:0000256" key="6">
    <source>
        <dbReference type="ARBA" id="ARBA00022884"/>
    </source>
</evidence>
<proteinExistence type="inferred from homology"/>
<evidence type="ECO:0000256" key="4">
    <source>
        <dbReference type="ARBA" id="ARBA00022759"/>
    </source>
</evidence>
<comment type="caution">
    <text evidence="9">The sequence shown here is derived from an EMBL/GenBank/DDBJ whole genome shotgun (WGS) entry which is preliminary data.</text>
</comment>
<dbReference type="GO" id="GO:0042781">
    <property type="term" value="F:3'-tRNA processing endoribonuclease activity"/>
    <property type="evidence" value="ECO:0007669"/>
    <property type="project" value="TreeGrafter"/>
</dbReference>
<organism evidence="9 10">
    <name type="scientific">Candidatus Avidehalobacter gallistercoris</name>
    <dbReference type="NCBI Taxonomy" id="2840694"/>
    <lineage>
        <taxon>Bacteria</taxon>
        <taxon>Bacillati</taxon>
        <taxon>Bacillota</taxon>
        <taxon>Clostridia</taxon>
        <taxon>Eubacteriales</taxon>
        <taxon>Peptococcaceae</taxon>
        <taxon>Peptococcaceae incertae sedis</taxon>
        <taxon>Candidatus Avidehalobacter</taxon>
    </lineage>
</organism>
<dbReference type="NCBIfam" id="TIGR00188">
    <property type="entry name" value="rnpA"/>
    <property type="match status" value="1"/>
</dbReference>
<evidence type="ECO:0000256" key="2">
    <source>
        <dbReference type="ARBA" id="ARBA00022694"/>
    </source>
</evidence>
<keyword evidence="3 7" id="KW-0540">Nuclease</keyword>
<sequence>MLKQANRLRRRQDFRRIYQRGKALKCHAFVLYFRPAAKGAVRIGFSVSKKLGKAVERNRVRRKLREAVRLELAALPSGYDYVLIARLGAKDETVESFRRQINKLLKGAGISPR</sequence>
<evidence type="ECO:0000256" key="5">
    <source>
        <dbReference type="ARBA" id="ARBA00022801"/>
    </source>
</evidence>
<evidence type="ECO:0000256" key="7">
    <source>
        <dbReference type="HAMAP-Rule" id="MF_00227"/>
    </source>
</evidence>
<evidence type="ECO:0000256" key="3">
    <source>
        <dbReference type="ARBA" id="ARBA00022722"/>
    </source>
</evidence>
<comment type="catalytic activity">
    <reaction evidence="7">
        <text>Endonucleolytic cleavage of RNA, removing 5'-extranucleotides from tRNA precursor.</text>
        <dbReference type="EC" id="3.1.26.5"/>
    </reaction>
</comment>
<keyword evidence="5 7" id="KW-0378">Hydrolase</keyword>
<dbReference type="PROSITE" id="PS00648">
    <property type="entry name" value="RIBONUCLEASE_P"/>
    <property type="match status" value="1"/>
</dbReference>
<dbReference type="GO" id="GO:0030677">
    <property type="term" value="C:ribonuclease P complex"/>
    <property type="evidence" value="ECO:0007669"/>
    <property type="project" value="TreeGrafter"/>
</dbReference>
<dbReference type="SUPFAM" id="SSF54211">
    <property type="entry name" value="Ribosomal protein S5 domain 2-like"/>
    <property type="match status" value="1"/>
</dbReference>
<dbReference type="EMBL" id="DVMH01000019">
    <property type="protein sequence ID" value="HIU10269.1"/>
    <property type="molecule type" value="Genomic_DNA"/>
</dbReference>
<evidence type="ECO:0000313" key="10">
    <source>
        <dbReference type="Proteomes" id="UP000824124"/>
    </source>
</evidence>
<dbReference type="HAMAP" id="MF_00227">
    <property type="entry name" value="RNase_P"/>
    <property type="match status" value="1"/>
</dbReference>
<dbReference type="InterPro" id="IPR020568">
    <property type="entry name" value="Ribosomal_Su5_D2-typ_SF"/>
</dbReference>